<feature type="compositionally biased region" description="Polar residues" evidence="1">
    <location>
        <begin position="1"/>
        <end position="15"/>
    </location>
</feature>
<evidence type="ECO:0000313" key="2">
    <source>
        <dbReference type="Ensembl" id="ENSMPUP00000000550.1"/>
    </source>
</evidence>
<name>M3XNA0_MUSPF</name>
<dbReference type="AlphaFoldDB" id="M3XNA0"/>
<reference evidence="2" key="1">
    <citation type="submission" date="2024-06" db="UniProtKB">
        <authorList>
            <consortium name="Ensembl"/>
        </authorList>
    </citation>
    <scope>IDENTIFICATION</scope>
</reference>
<feature type="compositionally biased region" description="Polar residues" evidence="1">
    <location>
        <begin position="69"/>
        <end position="86"/>
    </location>
</feature>
<evidence type="ECO:0000256" key="1">
    <source>
        <dbReference type="SAM" id="MobiDB-lite"/>
    </source>
</evidence>
<feature type="region of interest" description="Disordered" evidence="1">
    <location>
        <begin position="1"/>
        <end position="86"/>
    </location>
</feature>
<dbReference type="InParanoid" id="M3XNA0"/>
<proteinExistence type="predicted"/>
<organism evidence="2">
    <name type="scientific">Mustela putorius furo</name>
    <name type="common">European domestic ferret</name>
    <name type="synonym">Mustela furo</name>
    <dbReference type="NCBI Taxonomy" id="9669"/>
    <lineage>
        <taxon>Eukaryota</taxon>
        <taxon>Metazoa</taxon>
        <taxon>Chordata</taxon>
        <taxon>Craniata</taxon>
        <taxon>Vertebrata</taxon>
        <taxon>Euteleostomi</taxon>
        <taxon>Mammalia</taxon>
        <taxon>Eutheria</taxon>
        <taxon>Laurasiatheria</taxon>
        <taxon>Carnivora</taxon>
        <taxon>Caniformia</taxon>
        <taxon>Musteloidea</taxon>
        <taxon>Mustelidae</taxon>
        <taxon>Mustelinae</taxon>
        <taxon>Mustela</taxon>
    </lineage>
</organism>
<dbReference type="Ensembl" id="ENSMPUT00000000562.1">
    <property type="protein sequence ID" value="ENSMPUP00000000550.1"/>
    <property type="gene ID" value="ENSMPUG00000000556.1"/>
</dbReference>
<sequence length="86" mass="10150">MLWLGNSKQRSSLQKSPGPGRKRRQELPDNLEAGPRFQCPPPPTRTEIRPQRSTQRWHLEEPSTHLRKQNQALWLQRNQPLPSEQH</sequence>
<dbReference type="EMBL" id="AEYP01034756">
    <property type="status" value="NOT_ANNOTATED_CDS"/>
    <property type="molecule type" value="Genomic_DNA"/>
</dbReference>
<protein>
    <submittedName>
        <fullName evidence="2">Uncharacterized protein</fullName>
    </submittedName>
</protein>
<dbReference type="HOGENOM" id="CLU_2497305_0_0_1"/>
<accession>M3XNA0</accession>